<reference evidence="1" key="1">
    <citation type="submission" date="2019-01" db="EMBL/GenBank/DDBJ databases">
        <title>Genomic signatures and co-occurrence patterns of the ultra-small Saccharimodia (Patescibacteria phylum) suggest a symbiotic lifestyle.</title>
        <authorList>
            <person name="Lemos L."/>
            <person name="Medeiros J."/>
            <person name="Andreote F."/>
            <person name="Fernandes G."/>
            <person name="Varani A."/>
            <person name="Oliveira G."/>
            <person name="Pylro V."/>
        </authorList>
    </citation>
    <scope>NUCLEOTIDE SEQUENCE [LARGE SCALE GENOMIC DNA]</scope>
    <source>
        <strain evidence="1">AMD02</strain>
    </source>
</reference>
<comment type="caution">
    <text evidence="1">The sequence shown here is derived from an EMBL/GenBank/DDBJ whole genome shotgun (WGS) entry which is preliminary data.</text>
</comment>
<proteinExistence type="predicted"/>
<evidence type="ECO:0000313" key="1">
    <source>
        <dbReference type="EMBL" id="RWZ78553.1"/>
    </source>
</evidence>
<gene>
    <name evidence="1" type="ORF">EOT05_02275</name>
</gene>
<protein>
    <submittedName>
        <fullName evidence="1">Uncharacterized protein</fullName>
    </submittedName>
</protein>
<dbReference type="AlphaFoldDB" id="A0A4Q0AHH3"/>
<dbReference type="EMBL" id="SCKX01000001">
    <property type="protein sequence ID" value="RWZ78553.1"/>
    <property type="molecule type" value="Genomic_DNA"/>
</dbReference>
<dbReference type="Proteomes" id="UP000289257">
    <property type="component" value="Unassembled WGS sequence"/>
</dbReference>
<accession>A0A4Q0AHH3</accession>
<organism evidence="1 2">
    <name type="scientific">Candidatus Microsaccharimonas sossegonensis</name>
    <dbReference type="NCBI Taxonomy" id="2506948"/>
    <lineage>
        <taxon>Bacteria</taxon>
        <taxon>Candidatus Saccharimonadota</taxon>
        <taxon>Candidatus Saccharimonadia</taxon>
        <taxon>Candidatus Saccharimonadales</taxon>
        <taxon>Candidatus Saccharimonadaceae</taxon>
        <taxon>Candidatus Microsaccharimonas</taxon>
    </lineage>
</organism>
<sequence length="74" mass="8527">MLANTYKHMSILNFLQLQPVEPTDDDTVSPLDEYEHDETIDLNADIDESVLDEELDMVINDLKTDPEKLTFSDQ</sequence>
<name>A0A4Q0AHH3_9BACT</name>
<evidence type="ECO:0000313" key="2">
    <source>
        <dbReference type="Proteomes" id="UP000289257"/>
    </source>
</evidence>
<keyword evidence="2" id="KW-1185">Reference proteome</keyword>